<name>A0A0M0KLW0_ALKHA</name>
<dbReference type="Pfam" id="PF00005">
    <property type="entry name" value="ABC_tran"/>
    <property type="match status" value="1"/>
</dbReference>
<dbReference type="InterPro" id="IPR017871">
    <property type="entry name" value="ABC_transporter-like_CS"/>
</dbReference>
<dbReference type="InterPro" id="IPR003439">
    <property type="entry name" value="ABC_transporter-like_ATP-bd"/>
</dbReference>
<dbReference type="PROSITE" id="PS50893">
    <property type="entry name" value="ABC_TRANSPORTER_2"/>
    <property type="match status" value="1"/>
</dbReference>
<dbReference type="PANTHER" id="PTHR42734">
    <property type="entry name" value="METAL TRANSPORT SYSTEM ATP-BINDING PROTEIN TM_0124-RELATED"/>
    <property type="match status" value="1"/>
</dbReference>
<keyword evidence="4 6" id="KW-0067">ATP-binding</keyword>
<gene>
    <name evidence="6" type="ORF">AMD02_12495</name>
</gene>
<dbReference type="SMART" id="SM00382">
    <property type="entry name" value="AAA"/>
    <property type="match status" value="1"/>
</dbReference>
<dbReference type="InterPro" id="IPR050153">
    <property type="entry name" value="Metal_Ion_Import_ABC"/>
</dbReference>
<dbReference type="GeneID" id="87597013"/>
<dbReference type="PROSITE" id="PS00211">
    <property type="entry name" value="ABC_TRANSPORTER_1"/>
    <property type="match status" value="1"/>
</dbReference>
<dbReference type="AlphaFoldDB" id="A0A0M0KLW0"/>
<keyword evidence="2" id="KW-0813">Transport</keyword>
<dbReference type="PANTHER" id="PTHR42734:SF5">
    <property type="entry name" value="IRON TRANSPORT SYSTEM ATP-BINDING PROTEIN HI_0361-RELATED"/>
    <property type="match status" value="1"/>
</dbReference>
<evidence type="ECO:0000259" key="5">
    <source>
        <dbReference type="PROSITE" id="PS50893"/>
    </source>
</evidence>
<keyword evidence="3" id="KW-0547">Nucleotide-binding</keyword>
<dbReference type="EMBL" id="LILD01000001">
    <property type="protein sequence ID" value="KOO39572.1"/>
    <property type="molecule type" value="Genomic_DNA"/>
</dbReference>
<evidence type="ECO:0000256" key="4">
    <source>
        <dbReference type="ARBA" id="ARBA00022840"/>
    </source>
</evidence>
<evidence type="ECO:0000256" key="2">
    <source>
        <dbReference type="ARBA" id="ARBA00022448"/>
    </source>
</evidence>
<dbReference type="Gene3D" id="3.40.50.300">
    <property type="entry name" value="P-loop containing nucleotide triphosphate hydrolases"/>
    <property type="match status" value="1"/>
</dbReference>
<organism evidence="6">
    <name type="scientific">Halalkalibacterium halodurans</name>
    <name type="common">Bacillus halodurans</name>
    <dbReference type="NCBI Taxonomy" id="86665"/>
    <lineage>
        <taxon>Bacteria</taxon>
        <taxon>Bacillati</taxon>
        <taxon>Bacillota</taxon>
        <taxon>Bacilli</taxon>
        <taxon>Bacillales</taxon>
        <taxon>Bacillaceae</taxon>
        <taxon>Halalkalibacterium (ex Joshi et al. 2022)</taxon>
    </lineage>
</organism>
<dbReference type="RefSeq" id="WP_053431508.1">
    <property type="nucleotide sequence ID" value="NZ_CP040441.1"/>
</dbReference>
<dbReference type="InterPro" id="IPR027417">
    <property type="entry name" value="P-loop_NTPase"/>
</dbReference>
<evidence type="ECO:0000256" key="3">
    <source>
        <dbReference type="ARBA" id="ARBA00022741"/>
    </source>
</evidence>
<proteinExistence type="inferred from homology"/>
<dbReference type="GO" id="GO:0016887">
    <property type="term" value="F:ATP hydrolysis activity"/>
    <property type="evidence" value="ECO:0007669"/>
    <property type="project" value="InterPro"/>
</dbReference>
<dbReference type="SUPFAM" id="SSF52540">
    <property type="entry name" value="P-loop containing nucleoside triphosphate hydrolases"/>
    <property type="match status" value="1"/>
</dbReference>
<sequence length="250" mass="28417">MNPVVKVDNLSVFYEQHQAIKNIRFQAGSGQMIGILGPNGAGKSTLMKAILGLERYTGTVKVLDKHVRHVRKQISYVPQRNAIDWDFPVLVEDVVMMGRFAHIPWFKRAGKNDKRLVEESLKKVGMEEYRSRQIGELSGGQQQRVFIARALAQESEFFFLDEPFVGIDVTSESIILSLLQELRDRGKTIFVVHHDLSKVEKYFDQVLMLNKELIAYGPVADVYTPEMVAKTYQGNLATFSKKDEVLVVNV</sequence>
<feature type="domain" description="ABC transporter" evidence="5">
    <location>
        <begin position="5"/>
        <end position="236"/>
    </location>
</feature>
<dbReference type="FunFam" id="3.40.50.300:FF:000134">
    <property type="entry name" value="Iron-enterobactin ABC transporter ATP-binding protein"/>
    <property type="match status" value="1"/>
</dbReference>
<dbReference type="GO" id="GO:0005524">
    <property type="term" value="F:ATP binding"/>
    <property type="evidence" value="ECO:0007669"/>
    <property type="project" value="UniProtKB-KW"/>
</dbReference>
<reference evidence="6" key="1">
    <citation type="submission" date="2015-08" db="EMBL/GenBank/DDBJ databases">
        <title>Complete DNA Sequence of Pseudomonas syringae pv. actinidiae, the Causal Agent of Kiwifruit Canker Disease.</title>
        <authorList>
            <person name="Rikkerink E.H.A."/>
            <person name="Fineran P.C."/>
        </authorList>
    </citation>
    <scope>NUCLEOTIDE SEQUENCE</scope>
    <source>
        <strain evidence="6">DSM 13666</strain>
    </source>
</reference>
<dbReference type="PATRIC" id="fig|136160.3.peg.2922"/>
<evidence type="ECO:0000256" key="1">
    <source>
        <dbReference type="ARBA" id="ARBA00005417"/>
    </source>
</evidence>
<dbReference type="CDD" id="cd03235">
    <property type="entry name" value="ABC_Metallic_Cations"/>
    <property type="match status" value="1"/>
</dbReference>
<comment type="similarity">
    <text evidence="1">Belongs to the ABC transporter superfamily.</text>
</comment>
<dbReference type="InterPro" id="IPR003593">
    <property type="entry name" value="AAA+_ATPase"/>
</dbReference>
<comment type="caution">
    <text evidence="6">The sequence shown here is derived from an EMBL/GenBank/DDBJ whole genome shotgun (WGS) entry which is preliminary data.</text>
</comment>
<accession>A0A0M0KLW0</accession>
<evidence type="ECO:0000313" key="6">
    <source>
        <dbReference type="EMBL" id="KOO39572.1"/>
    </source>
</evidence>
<protein>
    <submittedName>
        <fullName evidence="6">Manganese ABC transporter ATP-binding protein</fullName>
    </submittedName>
</protein>